<dbReference type="AlphaFoldDB" id="W4K3L6"/>
<gene>
    <name evidence="2" type="ORF">HETIRDRAFT_117222</name>
</gene>
<name>W4K3L6_HETIT</name>
<accession>W4K3L6</accession>
<dbReference type="GeneID" id="20666540"/>
<evidence type="ECO:0000313" key="3">
    <source>
        <dbReference type="Proteomes" id="UP000030671"/>
    </source>
</evidence>
<dbReference type="HOGENOM" id="CLU_1133704_0_0_1"/>
<dbReference type="KEGG" id="hir:HETIRDRAFT_117222"/>
<protein>
    <submittedName>
        <fullName evidence="2">Uncharacterized protein</fullName>
    </submittedName>
</protein>
<dbReference type="Proteomes" id="UP000030671">
    <property type="component" value="Unassembled WGS sequence"/>
</dbReference>
<dbReference type="RefSeq" id="XP_009548230.1">
    <property type="nucleotide sequence ID" value="XM_009549935.1"/>
</dbReference>
<evidence type="ECO:0000313" key="2">
    <source>
        <dbReference type="EMBL" id="ETW79666.1"/>
    </source>
</evidence>
<evidence type="ECO:0000256" key="1">
    <source>
        <dbReference type="SAM" id="MobiDB-lite"/>
    </source>
</evidence>
<feature type="region of interest" description="Disordered" evidence="1">
    <location>
        <begin position="225"/>
        <end position="245"/>
    </location>
</feature>
<organism evidence="2 3">
    <name type="scientific">Heterobasidion irregulare (strain TC 32-1)</name>
    <dbReference type="NCBI Taxonomy" id="747525"/>
    <lineage>
        <taxon>Eukaryota</taxon>
        <taxon>Fungi</taxon>
        <taxon>Dikarya</taxon>
        <taxon>Basidiomycota</taxon>
        <taxon>Agaricomycotina</taxon>
        <taxon>Agaricomycetes</taxon>
        <taxon>Russulales</taxon>
        <taxon>Bondarzewiaceae</taxon>
        <taxon>Heterobasidion</taxon>
        <taxon>Heterobasidion annosum species complex</taxon>
    </lineage>
</organism>
<proteinExistence type="predicted"/>
<dbReference type="InParanoid" id="W4K3L6"/>
<keyword evidence="3" id="KW-1185">Reference proteome</keyword>
<dbReference type="EMBL" id="KI925460">
    <property type="protein sequence ID" value="ETW79666.1"/>
    <property type="molecule type" value="Genomic_DNA"/>
</dbReference>
<sequence>MLAPRPTISPAFKKNTSLATPGLSTLSDDARSQNVPEWYVDLKERRWCNTMSVQAFGGRVLSPETRAAMKRWEDMEEDMFWTGWTQAVDEVQADDVDDDAEVINEQEQKTREVCAEIDGGEHWLNEQLPAEQRDAWLRVFKMFDDAWHEVEAEGAKTEVEVAVPESEELPVFSQEQTYQLLTKTIEIEHQKPWLNKQLPVEQREAWSRVFDIFDDARRELEGGQRVQGGWSRQSNREQIGATHMC</sequence>
<reference evidence="2 3" key="1">
    <citation type="journal article" date="2012" name="New Phytol.">
        <title>Insight into trade-off between wood decay and parasitism from the genome of a fungal forest pathogen.</title>
        <authorList>
            <person name="Olson A."/>
            <person name="Aerts A."/>
            <person name="Asiegbu F."/>
            <person name="Belbahri L."/>
            <person name="Bouzid O."/>
            <person name="Broberg A."/>
            <person name="Canback B."/>
            <person name="Coutinho P.M."/>
            <person name="Cullen D."/>
            <person name="Dalman K."/>
            <person name="Deflorio G."/>
            <person name="van Diepen L.T."/>
            <person name="Dunand C."/>
            <person name="Duplessis S."/>
            <person name="Durling M."/>
            <person name="Gonthier P."/>
            <person name="Grimwood J."/>
            <person name="Fossdal C.G."/>
            <person name="Hansson D."/>
            <person name="Henrissat B."/>
            <person name="Hietala A."/>
            <person name="Himmelstrand K."/>
            <person name="Hoffmeister D."/>
            <person name="Hogberg N."/>
            <person name="James T.Y."/>
            <person name="Karlsson M."/>
            <person name="Kohler A."/>
            <person name="Kues U."/>
            <person name="Lee Y.H."/>
            <person name="Lin Y.C."/>
            <person name="Lind M."/>
            <person name="Lindquist E."/>
            <person name="Lombard V."/>
            <person name="Lucas S."/>
            <person name="Lunden K."/>
            <person name="Morin E."/>
            <person name="Murat C."/>
            <person name="Park J."/>
            <person name="Raffaello T."/>
            <person name="Rouze P."/>
            <person name="Salamov A."/>
            <person name="Schmutz J."/>
            <person name="Solheim H."/>
            <person name="Stahlberg J."/>
            <person name="Velez H."/>
            <person name="de Vries R.P."/>
            <person name="Wiebenga A."/>
            <person name="Woodward S."/>
            <person name="Yakovlev I."/>
            <person name="Garbelotto M."/>
            <person name="Martin F."/>
            <person name="Grigoriev I.V."/>
            <person name="Stenlid J."/>
        </authorList>
    </citation>
    <scope>NUCLEOTIDE SEQUENCE [LARGE SCALE GENOMIC DNA]</scope>
    <source>
        <strain evidence="2 3">TC 32-1</strain>
    </source>
</reference>